<dbReference type="InterPro" id="IPR012337">
    <property type="entry name" value="RNaseH-like_sf"/>
</dbReference>
<dbReference type="OrthoDB" id="5965192at2759"/>
<dbReference type="InterPro" id="IPR023211">
    <property type="entry name" value="DNA_pol_palm_dom_sf"/>
</dbReference>
<evidence type="ECO:0000313" key="2">
    <source>
        <dbReference type="EMBL" id="VDI33807.1"/>
    </source>
</evidence>
<feature type="region of interest" description="Disordered" evidence="1">
    <location>
        <begin position="31"/>
        <end position="61"/>
    </location>
</feature>
<accession>A0A8B6EGY8</accession>
<dbReference type="Gene3D" id="3.40.1800.10">
    <property type="entry name" value="His-Me finger endonucleases"/>
    <property type="match status" value="1"/>
</dbReference>
<name>A0A8B6EGY8_MYTGA</name>
<keyword evidence="3" id="KW-1185">Reference proteome</keyword>
<dbReference type="EMBL" id="UYJE01005088">
    <property type="protein sequence ID" value="VDI33807.1"/>
    <property type="molecule type" value="Genomic_DNA"/>
</dbReference>
<proteinExistence type="predicted"/>
<gene>
    <name evidence="2" type="ORF">MGAL_10B006532</name>
</gene>
<dbReference type="Gene3D" id="3.90.1600.10">
    <property type="entry name" value="Palm domain of DNA polymerase"/>
    <property type="match status" value="1"/>
</dbReference>
<dbReference type="InterPro" id="IPR043502">
    <property type="entry name" value="DNA/RNA_pol_sf"/>
</dbReference>
<dbReference type="PANTHER" id="PTHR31511:SF12">
    <property type="entry name" value="RHO TERMINATION FACTOR N-TERMINAL DOMAIN-CONTAINING PROTEIN"/>
    <property type="match status" value="1"/>
</dbReference>
<dbReference type="SUPFAM" id="SSF53098">
    <property type="entry name" value="Ribonuclease H-like"/>
    <property type="match status" value="1"/>
</dbReference>
<dbReference type="InterPro" id="IPR038563">
    <property type="entry name" value="Endonuclease_7_sf"/>
</dbReference>
<evidence type="ECO:0000313" key="3">
    <source>
        <dbReference type="Proteomes" id="UP000596742"/>
    </source>
</evidence>
<reference evidence="2" key="1">
    <citation type="submission" date="2018-11" db="EMBL/GenBank/DDBJ databases">
        <authorList>
            <person name="Alioto T."/>
            <person name="Alioto T."/>
        </authorList>
    </citation>
    <scope>NUCLEOTIDE SEQUENCE</scope>
</reference>
<sequence>MASNSVDINMDQFKEDEELKTCGAPLKRKKGQFCKSKPGKDGLCWRHSKEPRQQEEKEDTPVGGKIVVKTTMKELRKIAKKEGLKGYSRTPKGELVKLIETNTAHKFTCEEVFTKKELRTIAKRRGITNYSRLARAALTELVKRDIENAPVENEIESFDRRDALKGVFGTVVIKPLKQHDLETFFQISRGTISNEIESTLSQNKALKVQIVLTVELVKSNPATGENIYVYPTFRSYQVTITQSSDLDFEISLVAEKVKENMAKYMRHGSGWTFGKIDQLEIHLNEFKPLAGKSYIPLPQKLTQKKAIINVRNEDDHCFKWAVLSALHNPEVDGKSANRVTQYKQWAGELNFDGIEFPVSLKAIDKFERQNPNLNINVFGYDGVKKGEDEEEDLQVYPLRISENTGEKHVDLMFITHNDKQHYCWIKSLSRLLTSQVTGNKESVYFCRRCLCHFSRQDICDEHMEYCSQKKPVRIEMPEEGTFISFRNHQRQMRVPFIIYADFECFTEKMDTCQPDPSRAYTKAYQLHQPSGFCYRIQYVHGDYKDSVIYCGEDVAKKFVECMKREIEEIAKTYETKIALVMTDEDNENFAASTLCHICGNTLGGDMVRDHNHLTGKYRGAAHNECNLAFQLPKFVPIVFHNLSGYDANLFVRESGFGEGKINCIPNTDEKYISFSKKVGDIEMRFIDSMRFLLSSIENLAKNLTKDKFKATQKCFGDHTELMIRKGVYPYDYVDSPTKLEETQLPPKEAFFNKLSGEHISDEDYAHAQLVFKEFGCRTMRDYHNLYLESDVALLEDIFENFRDNCMKTHKLDPAHYFTSPGLSYEAMLNFTRIRLELLTDPDMLLMFENATRGGVAMISHRLGKTNNSYMSNYDPSQPTKFMTYLDANNLYGWAMAQPLPTGGFEWADPEEIDEMLEYPADHKYSAIVESDMEYPQRLHDSHNDYPLAPEAMEIDGVRKLVPHLGERKKYTLHLQNLQYYISQGMILKKVHRIIRFEQSPWLKPYIDLNTELRALATSDAEKDFYKLMNNSVFGKTMENIRKRVDVRLVNSEKQALKLVSKPNFDRRVVFNENLAAVHMKRTKLKFDKPVYLGACTLDISKLLMYKFHYGFIQEMYGDNARLLFTDTDSLAYAIQTEDFYKDITPHVQEKFETSNYPTNHPSGIPSGVNKKIIGMFKDECGGKSMIGFVGLRPKLYAYKMDDGDTTKKAKGVTKAVIKQNITFDNYKRCLDTQQEIYRPMNIFRSYRHQIYTQEVNKVALSAKDTKRHILPDGISTLAHGHYKIEEQHRLL</sequence>
<dbReference type="SUPFAM" id="SSF56672">
    <property type="entry name" value="DNA/RNA polymerases"/>
    <property type="match status" value="1"/>
</dbReference>
<dbReference type="PANTHER" id="PTHR31511">
    <property type="entry name" value="PROTEIN CBG23764"/>
    <property type="match status" value="1"/>
</dbReference>
<protein>
    <recommendedName>
        <fullName evidence="4">DNA-directed DNA polymerase</fullName>
    </recommendedName>
</protein>
<organism evidence="2 3">
    <name type="scientific">Mytilus galloprovincialis</name>
    <name type="common">Mediterranean mussel</name>
    <dbReference type="NCBI Taxonomy" id="29158"/>
    <lineage>
        <taxon>Eukaryota</taxon>
        <taxon>Metazoa</taxon>
        <taxon>Spiralia</taxon>
        <taxon>Lophotrochozoa</taxon>
        <taxon>Mollusca</taxon>
        <taxon>Bivalvia</taxon>
        <taxon>Autobranchia</taxon>
        <taxon>Pteriomorphia</taxon>
        <taxon>Mytilida</taxon>
        <taxon>Mytiloidea</taxon>
        <taxon>Mytilidae</taxon>
        <taxon>Mytilinae</taxon>
        <taxon>Mytilus</taxon>
    </lineage>
</organism>
<comment type="caution">
    <text evidence="2">The sequence shown here is derived from an EMBL/GenBank/DDBJ whole genome shotgun (WGS) entry which is preliminary data.</text>
</comment>
<evidence type="ECO:0000256" key="1">
    <source>
        <dbReference type="SAM" id="MobiDB-lite"/>
    </source>
</evidence>
<evidence type="ECO:0008006" key="4">
    <source>
        <dbReference type="Google" id="ProtNLM"/>
    </source>
</evidence>
<dbReference type="Proteomes" id="UP000596742">
    <property type="component" value="Unassembled WGS sequence"/>
</dbReference>
<feature type="compositionally biased region" description="Basic and acidic residues" evidence="1">
    <location>
        <begin position="38"/>
        <end position="55"/>
    </location>
</feature>